<dbReference type="GO" id="GO:0015658">
    <property type="term" value="F:branched-chain amino acid transmembrane transporter activity"/>
    <property type="evidence" value="ECO:0007669"/>
    <property type="project" value="TreeGrafter"/>
</dbReference>
<dbReference type="GO" id="GO:0005524">
    <property type="term" value="F:ATP binding"/>
    <property type="evidence" value="ECO:0007669"/>
    <property type="project" value="UniProtKB-KW"/>
</dbReference>
<dbReference type="PROSITE" id="PS50893">
    <property type="entry name" value="ABC_TRANSPORTER_2"/>
    <property type="match status" value="1"/>
</dbReference>
<evidence type="ECO:0000259" key="6">
    <source>
        <dbReference type="PROSITE" id="PS50893"/>
    </source>
</evidence>
<evidence type="ECO:0000313" key="7">
    <source>
        <dbReference type="EMBL" id="QRG09069.1"/>
    </source>
</evidence>
<dbReference type="InterPro" id="IPR027417">
    <property type="entry name" value="P-loop_NTPase"/>
</dbReference>
<dbReference type="SUPFAM" id="SSF52540">
    <property type="entry name" value="P-loop containing nucleoside triphosphate hydrolases"/>
    <property type="match status" value="1"/>
</dbReference>
<dbReference type="RefSeq" id="WP_203195986.1">
    <property type="nucleotide sequence ID" value="NZ_CP063362.1"/>
</dbReference>
<dbReference type="KEGG" id="xdi:EZH22_12810"/>
<dbReference type="PANTHER" id="PTHR43820">
    <property type="entry name" value="HIGH-AFFINITY BRANCHED-CHAIN AMINO ACID TRANSPORT ATP-BINDING PROTEIN LIVF"/>
    <property type="match status" value="1"/>
</dbReference>
<evidence type="ECO:0000256" key="3">
    <source>
        <dbReference type="ARBA" id="ARBA00022741"/>
    </source>
</evidence>
<dbReference type="AlphaFoldDB" id="A0A974SL94"/>
<feature type="domain" description="ABC transporter" evidence="6">
    <location>
        <begin position="13"/>
        <end position="245"/>
    </location>
</feature>
<evidence type="ECO:0000313" key="8">
    <source>
        <dbReference type="Proteomes" id="UP000596427"/>
    </source>
</evidence>
<dbReference type="InterPro" id="IPR017871">
    <property type="entry name" value="ABC_transporter-like_CS"/>
</dbReference>
<keyword evidence="2" id="KW-0813">Transport</keyword>
<dbReference type="Proteomes" id="UP000596427">
    <property type="component" value="Chromosome"/>
</dbReference>
<dbReference type="InterPro" id="IPR003439">
    <property type="entry name" value="ABC_transporter-like_ATP-bd"/>
</dbReference>
<keyword evidence="8" id="KW-1185">Reference proteome</keyword>
<dbReference type="InterPro" id="IPR052156">
    <property type="entry name" value="BCAA_Transport_ATP-bd_LivF"/>
</dbReference>
<dbReference type="InterPro" id="IPR003593">
    <property type="entry name" value="AAA+_ATPase"/>
</dbReference>
<comment type="similarity">
    <text evidence="1">Belongs to the ABC transporter superfamily.</text>
</comment>
<name>A0A974SL94_9HYPH</name>
<protein>
    <submittedName>
        <fullName evidence="7">ABC transporter ATP-binding protein</fullName>
    </submittedName>
</protein>
<keyword evidence="5" id="KW-0029">Amino-acid transport</keyword>
<keyword evidence="4 7" id="KW-0067">ATP-binding</keyword>
<accession>A0A974SL94</accession>
<dbReference type="CDD" id="cd03224">
    <property type="entry name" value="ABC_TM1139_LivF_branched"/>
    <property type="match status" value="1"/>
</dbReference>
<dbReference type="Pfam" id="PF00005">
    <property type="entry name" value="ABC_tran"/>
    <property type="match status" value="1"/>
</dbReference>
<keyword evidence="3" id="KW-0547">Nucleotide-binding</keyword>
<evidence type="ECO:0000256" key="2">
    <source>
        <dbReference type="ARBA" id="ARBA00022448"/>
    </source>
</evidence>
<evidence type="ECO:0000256" key="1">
    <source>
        <dbReference type="ARBA" id="ARBA00005417"/>
    </source>
</evidence>
<dbReference type="Gene3D" id="3.40.50.300">
    <property type="entry name" value="P-loop containing nucleotide triphosphate hydrolases"/>
    <property type="match status" value="1"/>
</dbReference>
<dbReference type="PANTHER" id="PTHR43820:SF4">
    <property type="entry name" value="HIGH-AFFINITY BRANCHED-CHAIN AMINO ACID TRANSPORT ATP-BINDING PROTEIN LIVF"/>
    <property type="match status" value="1"/>
</dbReference>
<dbReference type="PROSITE" id="PS00211">
    <property type="entry name" value="ABC_TRANSPORTER_1"/>
    <property type="match status" value="1"/>
</dbReference>
<organism evidence="7 8">
    <name type="scientific">Xanthobacter dioxanivorans</name>
    <dbReference type="NCBI Taxonomy" id="2528964"/>
    <lineage>
        <taxon>Bacteria</taxon>
        <taxon>Pseudomonadati</taxon>
        <taxon>Pseudomonadota</taxon>
        <taxon>Alphaproteobacteria</taxon>
        <taxon>Hyphomicrobiales</taxon>
        <taxon>Xanthobacteraceae</taxon>
        <taxon>Xanthobacter</taxon>
    </lineage>
</organism>
<reference evidence="7 8" key="1">
    <citation type="submission" date="2020-10" db="EMBL/GenBank/DDBJ databases">
        <title>Degradation of 1,4-Dioxane by Xanthobacter sp. YN2, via a Novel Group-2 Soluble Di-Iron Monooxygenase.</title>
        <authorList>
            <person name="Ma F."/>
            <person name="Wang Y."/>
            <person name="Yang J."/>
            <person name="Guo H."/>
            <person name="Su D."/>
            <person name="Yu L."/>
        </authorList>
    </citation>
    <scope>NUCLEOTIDE SEQUENCE [LARGE SCALE GENOMIC DNA]</scope>
    <source>
        <strain evidence="7 8">YN2</strain>
    </source>
</reference>
<dbReference type="GO" id="GO:0015807">
    <property type="term" value="P:L-amino acid transport"/>
    <property type="evidence" value="ECO:0007669"/>
    <property type="project" value="TreeGrafter"/>
</dbReference>
<sequence length="245" mass="25935">MTIEPVNTEPVPLAVAGLSASYGVVPALRDVSITLHSGEIVTLIGANGAGKSTLIKAICGLVRPSAGNVRLFGEDVTGLSPDRLVRKGLSVVPEGRRLFSEMTMRENLELGAFARSDRAAVGRDFERVIDLFPELRERLATPAGAFSGGQQQMIAVARALMSAPRVLLLDEPTIGLAPAVVDRIADIITRIARTGVNVLLVEQNAETALSVADRAYILEAGAITAEDRAITLAESPEVQRAYLGI</sequence>
<dbReference type="EMBL" id="CP063362">
    <property type="protein sequence ID" value="QRG09069.1"/>
    <property type="molecule type" value="Genomic_DNA"/>
</dbReference>
<evidence type="ECO:0000256" key="5">
    <source>
        <dbReference type="ARBA" id="ARBA00022970"/>
    </source>
</evidence>
<dbReference type="SMART" id="SM00382">
    <property type="entry name" value="AAA"/>
    <property type="match status" value="1"/>
</dbReference>
<evidence type="ECO:0000256" key="4">
    <source>
        <dbReference type="ARBA" id="ARBA00022840"/>
    </source>
</evidence>
<gene>
    <name evidence="7" type="ORF">EZH22_12810</name>
</gene>
<dbReference type="GO" id="GO:0016887">
    <property type="term" value="F:ATP hydrolysis activity"/>
    <property type="evidence" value="ECO:0007669"/>
    <property type="project" value="InterPro"/>
</dbReference>
<proteinExistence type="inferred from homology"/>